<feature type="compositionally biased region" description="Polar residues" evidence="1">
    <location>
        <begin position="234"/>
        <end position="246"/>
    </location>
</feature>
<evidence type="ECO:0000313" key="4">
    <source>
        <dbReference type="Proteomes" id="UP001162162"/>
    </source>
</evidence>
<feature type="transmembrane region" description="Helical" evidence="2">
    <location>
        <begin position="15"/>
        <end position="32"/>
    </location>
</feature>
<dbReference type="AlphaFoldDB" id="A0AAV8YNU8"/>
<comment type="caution">
    <text evidence="3">The sequence shown here is derived from an EMBL/GenBank/DDBJ whole genome shotgun (WGS) entry which is preliminary data.</text>
</comment>
<dbReference type="PANTHER" id="PTHR21879">
    <property type="entry name" value="FI03362P-RELATED-RELATED"/>
    <property type="match status" value="1"/>
</dbReference>
<evidence type="ECO:0000256" key="1">
    <source>
        <dbReference type="SAM" id="MobiDB-lite"/>
    </source>
</evidence>
<dbReference type="PANTHER" id="PTHR21879:SF2">
    <property type="entry name" value="OSIRIS 20"/>
    <property type="match status" value="1"/>
</dbReference>
<feature type="compositionally biased region" description="Polar residues" evidence="1">
    <location>
        <begin position="253"/>
        <end position="263"/>
    </location>
</feature>
<reference evidence="3" key="1">
    <citation type="journal article" date="2023" name="Insect Mol. Biol.">
        <title>Genome sequencing provides insights into the evolution of gene families encoding plant cell wall-degrading enzymes in longhorned beetles.</title>
        <authorList>
            <person name="Shin N.R."/>
            <person name="Okamura Y."/>
            <person name="Kirsch R."/>
            <person name="Pauchet Y."/>
        </authorList>
    </citation>
    <scope>NUCLEOTIDE SEQUENCE</scope>
    <source>
        <strain evidence="3">AMC_N1</strain>
    </source>
</reference>
<evidence type="ECO:0000256" key="2">
    <source>
        <dbReference type="SAM" id="Phobius"/>
    </source>
</evidence>
<feature type="transmembrane region" description="Helical" evidence="2">
    <location>
        <begin position="163"/>
        <end position="182"/>
    </location>
</feature>
<evidence type="ECO:0008006" key="5">
    <source>
        <dbReference type="Google" id="ProtNLM"/>
    </source>
</evidence>
<sequence length="263" mass="28944">MQKYSNYEFIKKSPSSMWSTALIITIMVAFAGSQHVSLRSGGELVSSVLDNCIDMEYSLLNIQSEARSTKNIDAAIYKRVARVFKTHEFVFKLPESIFDHTNIVYNPRSGLNIVSPILEDECNAWPGTEKKLLFPILLLFKLKMKLLMPIFVALIGLKATKALILSKLAIVIVLGFIIYQLLGKAGMPMPLSMMPAPTEPPAPMYGAPGPSTAPPSSYEPGWEPNQGGPYQRIWSPSNNDPQSLSYSAYHPGLSTSGTSTSRP</sequence>
<dbReference type="EMBL" id="JAPWTK010000070">
    <property type="protein sequence ID" value="KAJ8952334.1"/>
    <property type="molecule type" value="Genomic_DNA"/>
</dbReference>
<evidence type="ECO:0000313" key="3">
    <source>
        <dbReference type="EMBL" id="KAJ8952334.1"/>
    </source>
</evidence>
<keyword evidence="2" id="KW-0472">Membrane</keyword>
<protein>
    <recommendedName>
        <fullName evidence="5">Osiris 20</fullName>
    </recommendedName>
</protein>
<keyword evidence="2" id="KW-1133">Transmembrane helix</keyword>
<accession>A0AAV8YNU8</accession>
<proteinExistence type="predicted"/>
<dbReference type="GO" id="GO:0016020">
    <property type="term" value="C:membrane"/>
    <property type="evidence" value="ECO:0007669"/>
    <property type="project" value="TreeGrafter"/>
</dbReference>
<dbReference type="Pfam" id="PF07898">
    <property type="entry name" value="DUF1676"/>
    <property type="match status" value="1"/>
</dbReference>
<dbReference type="Proteomes" id="UP001162162">
    <property type="component" value="Unassembled WGS sequence"/>
</dbReference>
<feature type="transmembrane region" description="Helical" evidence="2">
    <location>
        <begin position="132"/>
        <end position="157"/>
    </location>
</feature>
<keyword evidence="2" id="KW-0812">Transmembrane</keyword>
<dbReference type="InterPro" id="IPR012464">
    <property type="entry name" value="DUF1676"/>
</dbReference>
<feature type="region of interest" description="Disordered" evidence="1">
    <location>
        <begin position="202"/>
        <end position="263"/>
    </location>
</feature>
<gene>
    <name evidence="3" type="ORF">NQ318_017228</name>
</gene>
<organism evidence="3 4">
    <name type="scientific">Aromia moschata</name>
    <dbReference type="NCBI Taxonomy" id="1265417"/>
    <lineage>
        <taxon>Eukaryota</taxon>
        <taxon>Metazoa</taxon>
        <taxon>Ecdysozoa</taxon>
        <taxon>Arthropoda</taxon>
        <taxon>Hexapoda</taxon>
        <taxon>Insecta</taxon>
        <taxon>Pterygota</taxon>
        <taxon>Neoptera</taxon>
        <taxon>Endopterygota</taxon>
        <taxon>Coleoptera</taxon>
        <taxon>Polyphaga</taxon>
        <taxon>Cucujiformia</taxon>
        <taxon>Chrysomeloidea</taxon>
        <taxon>Cerambycidae</taxon>
        <taxon>Cerambycinae</taxon>
        <taxon>Callichromatini</taxon>
        <taxon>Aromia</taxon>
    </lineage>
</organism>
<keyword evidence="4" id="KW-1185">Reference proteome</keyword>
<name>A0AAV8YNU8_9CUCU</name>
<feature type="compositionally biased region" description="Low complexity" evidence="1">
    <location>
        <begin position="204"/>
        <end position="216"/>
    </location>
</feature>